<evidence type="ECO:0000313" key="2">
    <source>
        <dbReference type="EMBL" id="MBL0683842.1"/>
    </source>
</evidence>
<keyword evidence="3" id="KW-1185">Reference proteome</keyword>
<name>A0A936ZT65_9FLAO</name>
<organism evidence="2 3">
    <name type="scientific">Aquimarina mytili</name>
    <dbReference type="NCBI Taxonomy" id="874423"/>
    <lineage>
        <taxon>Bacteria</taxon>
        <taxon>Pseudomonadati</taxon>
        <taxon>Bacteroidota</taxon>
        <taxon>Flavobacteriia</taxon>
        <taxon>Flavobacteriales</taxon>
        <taxon>Flavobacteriaceae</taxon>
        <taxon>Aquimarina</taxon>
    </lineage>
</organism>
<reference evidence="2" key="1">
    <citation type="submission" date="2021-01" db="EMBL/GenBank/DDBJ databases">
        <authorList>
            <person name="Zhong Y.L."/>
        </authorList>
    </citation>
    <scope>NUCLEOTIDE SEQUENCE</scope>
    <source>
        <strain evidence="2">KCTC 23302</strain>
    </source>
</reference>
<accession>A0A936ZT65</accession>
<sequence length="2379" mass="275989">MEGVSENTISVIKQNDPNLPEYLDFEKLRREGLEHIGNLSGKIWTDHNVHDPGITILEVLVYALLDLGYKTNLPFEDLIAKKDNQDKDDNFLTPLEILTINPVTITDYRKLLLEIEGVRNAWLEPINQEVGLVVNPNLDTLNCIDPNNEETSSTQDNCTLGELCLNGLYEVYIEKEKDADNDKIKQDVIQLLSKHRNLCEDFISIKILEPVNFGVCVDVEIRLGYDPKVIYSKIIKALKHFIQPEIRYYTLNELLDKGKTIDEIFAGRPYSKESFGFVDTDEFELLKKRTEIHLSDMYNVILSIEGIRKIKKIHIQKGNIKSLEWIHTIEDNQVPVFSIDNTCVDIYNEQALLKIDKLKILKSLSFEKKFRLPLSSLDNEIPPGVYHEDLEDYYSVQNDFPVVYGIGEDGLPDSASLLRKTQALQLKGYLMFYDQILANYTAQLANIRSLFSLKSENERDPKERKTYFTQIPETIPELEHLLRFYDNGTTQTQGTILAYPVAIDEEWKAALKKLEENPRTEFSIGNYCEGTTGLINMYTFPSVNIRSIHINQLIDSFFTKNYTIQVLEDRFGCFFILYPGLPDGIVIVGTKRYKTISEAKSAAKNVTFFAATSDSYSLVTNKSKDTSPDQHHFGITTHPISYINLIQELTENKEEYISRRKQFLDHLLARFGEEFTDYTLLQYKGTLSQPELDQEMINDHSLYINEFAELSRNRGKAFNYLEPSWNTDNVSGFEKRISRLTGLDNYHRRNLCNFEVTECYRLILRDPKGNLLFRGNTSYETPKELKLAAKDILLKLRDGNSYKTLERKLNGFDSDIVARMFCEKPTDENIIITKYHYRQKLINHNDVEVVGSKNTRITSEATAVKKREEFIKDINKQTSLDASKENEKYRLLPVDQEDCYLDVDKLQPNIDPIISWKWHVKDAVSKEKISSDHGFENEEEAWEHMMKRTELDHYLTEHKKGHKWSLNIADEKISFHGLGCYPDRDKVIAAWRNAKVLGNSSKNYVIEKGENTYRILLQNEKKKIVAVSEPYENLKEESIDGCIKAFGNRRTKPNYREEKAKIGFKIPINDNVTPLVSYCVYDSKKEALQEIRKVFELGANKKNYLLSGDEGNPEYNFLLRDTSDSFLTVPPDDFETATQRNKSLTTILRFFKDNEQPILVKEEPRKYVWLLSENENVVLKSESEFSSKARAQSNFDKVITTEALQSCADLCRDHLYRFEITSTPAEYKYVYGTTNALHELNPIFISNDAYKNKDEASDAYEEFVKKLPKLSLKTTRKNKNTSEFSLYDKSTLVAIQYNDKEIKTSEAEEHKGSLEEAKELTEYINRVYTNSTTPNDDFVDSEMTEDDRVSYEWRFYKKNAPIAKNLYLCDQKDDSESIKRIICDKTPPVDLRVCPPKQIVVCPRDDKKIYHYQVCFKDNNGKEFVLISYVGYQTSAEAEAAWQKEWLEVIKLAKDKEEYTEEGRINIKEEYQDLESKDCNEISFIAVIPKKKSDEIGGDKEALIQYYTELADLFPIYKVEIDEDELDEKQDQEIIKCKDKYKYRVVVPDKELIGDTGCTNTDKNEYLGSLLWDSVDCFDTIEEAIEKYRYFYILAHTPNNCRILCEKSKFYVGIVEVLAESSCDFESYTDAWDSNFPTKEDSCKDCIPGGVREFIYAAEDDKNYIPVCDQQYWKFKIVSPSYFVSEHNCWYNSEAERDAQIIIWEEILEKLDWSKYIVQDQVEPTERNSTKARALDVIIRFINENPDRINQICEYVEVARDCIKACSKDDPFVDQNEAFLKCFLEKITADIDDPKIVDNLDVDLSNIYYLIRYFPVYKTDKGYCYRLYWTPDDDVISNTELQPCGCDEEISDPEKACDEEYPFISSNCYSCCTEALLEFIRFCELITNKTYSFEPVSKTKYGPYSFQIIDTSRELAYHPQQYNCLQEVEDAIKMTKECIDDGGMHLLEHILLRPKNHEECNTSIIIEDEYENQRGDNCLLPICPDYRCPIEWQPDLDKDDPCVDNPGANMIHYLPGTDPYSFWATVALPSWIKCFRTEESRQIFEKLLYREVPALVGLNILWLSPKDMCKFEDEYKRWLEWVQIFETYKYDPEKINKDLTSSICEPEKGPPICSIVDCIKTLKSEPACPTIPGEQGDCDCKDDEWINDDECCLPNETKGTIFWSCCNYSDNNPVPIPGDDTTIYSLTADIKPSKIVKEKPSSASKEIKKKTVSKTKTSTSKTKKTTKKEISKKEPDHDLLTLVRQRKPKYLSNIKTLADDDMMKTKSYERTVFFLQNTPTVAGYVQLVNFFKRYSLQKDNNIEGFLGLLKNATWHVLDKLVLDQKEEIKKEEIDELQSCFKVLSEKGLSLKEMTKQWKIEDVKSLANTKPLNQIKKLVN</sequence>
<evidence type="ECO:0000313" key="3">
    <source>
        <dbReference type="Proteomes" id="UP000651057"/>
    </source>
</evidence>
<evidence type="ECO:0000256" key="1">
    <source>
        <dbReference type="SAM" id="MobiDB-lite"/>
    </source>
</evidence>
<comment type="caution">
    <text evidence="2">The sequence shown here is derived from an EMBL/GenBank/DDBJ whole genome shotgun (WGS) entry which is preliminary data.</text>
</comment>
<dbReference type="EMBL" id="JAERQJ010000003">
    <property type="protein sequence ID" value="MBL0683842.1"/>
    <property type="molecule type" value="Genomic_DNA"/>
</dbReference>
<feature type="region of interest" description="Disordered" evidence="1">
    <location>
        <begin position="2197"/>
        <end position="2230"/>
    </location>
</feature>
<dbReference type="RefSeq" id="WP_201919214.1">
    <property type="nucleotide sequence ID" value="NZ_BAABAX010000005.1"/>
</dbReference>
<protein>
    <submittedName>
        <fullName evidence="2">Uncharacterized protein</fullName>
    </submittedName>
</protein>
<dbReference type="Proteomes" id="UP000651057">
    <property type="component" value="Unassembled WGS sequence"/>
</dbReference>
<proteinExistence type="predicted"/>
<gene>
    <name evidence="2" type="ORF">JJQ60_09965</name>
</gene>